<sequence>MNLGNGKMGLALNKTFVKMLKNQLFIPKRIVGVVRWLLVATGLLGTLGCLVFHFKDNIMRFAVSSDSPSKVKPEPDSNGQEAPPKIEM</sequence>
<keyword evidence="2" id="KW-0472">Membrane</keyword>
<accession>A0A821SDE8</accession>
<dbReference type="OrthoDB" id="10024078at2759"/>
<protein>
    <submittedName>
        <fullName evidence="3">Uncharacterized protein</fullName>
    </submittedName>
</protein>
<evidence type="ECO:0000313" key="3">
    <source>
        <dbReference type="EMBL" id="CAF4856736.1"/>
    </source>
</evidence>
<comment type="caution">
    <text evidence="3">The sequence shown here is derived from an EMBL/GenBank/DDBJ whole genome shotgun (WGS) entry which is preliminary data.</text>
</comment>
<organism evidence="3 4">
    <name type="scientific">Pieris macdunnoughi</name>
    <dbReference type="NCBI Taxonomy" id="345717"/>
    <lineage>
        <taxon>Eukaryota</taxon>
        <taxon>Metazoa</taxon>
        <taxon>Ecdysozoa</taxon>
        <taxon>Arthropoda</taxon>
        <taxon>Hexapoda</taxon>
        <taxon>Insecta</taxon>
        <taxon>Pterygota</taxon>
        <taxon>Neoptera</taxon>
        <taxon>Endopterygota</taxon>
        <taxon>Lepidoptera</taxon>
        <taxon>Glossata</taxon>
        <taxon>Ditrysia</taxon>
        <taxon>Papilionoidea</taxon>
        <taxon>Pieridae</taxon>
        <taxon>Pierinae</taxon>
        <taxon>Pieris</taxon>
    </lineage>
</organism>
<name>A0A821SDE8_9NEOP</name>
<keyword evidence="2" id="KW-1133">Transmembrane helix</keyword>
<proteinExistence type="predicted"/>
<evidence type="ECO:0000313" key="4">
    <source>
        <dbReference type="Proteomes" id="UP000663880"/>
    </source>
</evidence>
<gene>
    <name evidence="3" type="ORF">PMACD_LOCUS7542</name>
</gene>
<feature type="region of interest" description="Disordered" evidence="1">
    <location>
        <begin position="64"/>
        <end position="88"/>
    </location>
</feature>
<keyword evidence="4" id="KW-1185">Reference proteome</keyword>
<evidence type="ECO:0000256" key="1">
    <source>
        <dbReference type="SAM" id="MobiDB-lite"/>
    </source>
</evidence>
<dbReference type="EMBL" id="CAJOBZ010000018">
    <property type="protein sequence ID" value="CAF4856736.1"/>
    <property type="molecule type" value="Genomic_DNA"/>
</dbReference>
<reference evidence="3" key="1">
    <citation type="submission" date="2021-02" db="EMBL/GenBank/DDBJ databases">
        <authorList>
            <person name="Steward A R."/>
        </authorList>
    </citation>
    <scope>NUCLEOTIDE SEQUENCE</scope>
</reference>
<dbReference type="AlphaFoldDB" id="A0A821SDE8"/>
<keyword evidence="2" id="KW-0812">Transmembrane</keyword>
<evidence type="ECO:0000256" key="2">
    <source>
        <dbReference type="SAM" id="Phobius"/>
    </source>
</evidence>
<dbReference type="Proteomes" id="UP000663880">
    <property type="component" value="Unassembled WGS sequence"/>
</dbReference>
<feature type="transmembrane region" description="Helical" evidence="2">
    <location>
        <begin position="33"/>
        <end position="54"/>
    </location>
</feature>